<protein>
    <submittedName>
        <fullName evidence="12">Oidioi.mRNA.OKI2018_I69.XSR.g16118.t1.cds</fullName>
    </submittedName>
</protein>
<dbReference type="SUPFAM" id="SSF81321">
    <property type="entry name" value="Family A G protein-coupled receptor-like"/>
    <property type="match status" value="1"/>
</dbReference>
<comment type="subcellular location">
    <subcellularLocation>
        <location evidence="1">Cell membrane</location>
        <topology evidence="1">Multi-pass membrane protein</topology>
    </subcellularLocation>
</comment>
<evidence type="ECO:0000256" key="3">
    <source>
        <dbReference type="ARBA" id="ARBA00022692"/>
    </source>
</evidence>
<keyword evidence="6 10" id="KW-0472">Membrane</keyword>
<evidence type="ECO:0000256" key="10">
    <source>
        <dbReference type="SAM" id="Phobius"/>
    </source>
</evidence>
<accession>A0ABN7SF25</accession>
<feature type="domain" description="G-protein coupled receptors family 1 profile" evidence="11">
    <location>
        <begin position="1"/>
        <end position="249"/>
    </location>
</feature>
<evidence type="ECO:0000256" key="1">
    <source>
        <dbReference type="ARBA" id="ARBA00004651"/>
    </source>
</evidence>
<evidence type="ECO:0000313" key="12">
    <source>
        <dbReference type="EMBL" id="CAG5098952.1"/>
    </source>
</evidence>
<evidence type="ECO:0000259" key="11">
    <source>
        <dbReference type="PROSITE" id="PS50262"/>
    </source>
</evidence>
<dbReference type="CDD" id="cd00637">
    <property type="entry name" value="7tm_classA_rhodopsin-like"/>
    <property type="match status" value="1"/>
</dbReference>
<dbReference type="PANTHER" id="PTHR24229">
    <property type="entry name" value="NEUROPEPTIDES RECEPTOR"/>
    <property type="match status" value="1"/>
</dbReference>
<evidence type="ECO:0000256" key="9">
    <source>
        <dbReference type="RuleBase" id="RU000688"/>
    </source>
</evidence>
<dbReference type="Gene3D" id="1.20.1070.10">
    <property type="entry name" value="Rhodopsin 7-helix transmembrane proteins"/>
    <property type="match status" value="1"/>
</dbReference>
<keyword evidence="2" id="KW-1003">Cell membrane</keyword>
<comment type="similarity">
    <text evidence="9">Belongs to the G-protein coupled receptor 1 family.</text>
</comment>
<keyword evidence="8 9" id="KW-0807">Transducer</keyword>
<dbReference type="InterPro" id="IPR000276">
    <property type="entry name" value="GPCR_Rhodpsn"/>
</dbReference>
<dbReference type="PRINTS" id="PR00237">
    <property type="entry name" value="GPCRRHODOPSN"/>
</dbReference>
<dbReference type="InterPro" id="IPR017452">
    <property type="entry name" value="GPCR_Rhodpsn_7TM"/>
</dbReference>
<dbReference type="PANTHER" id="PTHR24229:SF40">
    <property type="entry name" value="ALLATOSTATIN C RECEPTOR 1-RELATED"/>
    <property type="match status" value="1"/>
</dbReference>
<evidence type="ECO:0000256" key="4">
    <source>
        <dbReference type="ARBA" id="ARBA00022989"/>
    </source>
</evidence>
<evidence type="ECO:0000256" key="2">
    <source>
        <dbReference type="ARBA" id="ARBA00022475"/>
    </source>
</evidence>
<reference evidence="12 13" key="1">
    <citation type="submission" date="2021-04" db="EMBL/GenBank/DDBJ databases">
        <authorList>
            <person name="Bliznina A."/>
        </authorList>
    </citation>
    <scope>NUCLEOTIDE SEQUENCE [LARGE SCALE GENOMIC DNA]</scope>
</reference>
<dbReference type="Proteomes" id="UP001158576">
    <property type="component" value="Chromosome XSR"/>
</dbReference>
<name>A0ABN7SF25_OIKDI</name>
<dbReference type="Pfam" id="PF00001">
    <property type="entry name" value="7tm_1"/>
    <property type="match status" value="1"/>
</dbReference>
<keyword evidence="7 9" id="KW-0675">Receptor</keyword>
<keyword evidence="3 9" id="KW-0812">Transmembrane</keyword>
<feature type="transmembrane region" description="Helical" evidence="10">
    <location>
        <begin position="144"/>
        <end position="165"/>
    </location>
</feature>
<evidence type="ECO:0000256" key="7">
    <source>
        <dbReference type="ARBA" id="ARBA00023170"/>
    </source>
</evidence>
<dbReference type="PROSITE" id="PS50262">
    <property type="entry name" value="G_PROTEIN_RECEP_F1_2"/>
    <property type="match status" value="1"/>
</dbReference>
<evidence type="ECO:0000256" key="8">
    <source>
        <dbReference type="ARBA" id="ARBA00023224"/>
    </source>
</evidence>
<organism evidence="12 13">
    <name type="scientific">Oikopleura dioica</name>
    <name type="common">Tunicate</name>
    <dbReference type="NCBI Taxonomy" id="34765"/>
    <lineage>
        <taxon>Eukaryota</taxon>
        <taxon>Metazoa</taxon>
        <taxon>Chordata</taxon>
        <taxon>Tunicata</taxon>
        <taxon>Appendicularia</taxon>
        <taxon>Copelata</taxon>
        <taxon>Oikopleuridae</taxon>
        <taxon>Oikopleura</taxon>
    </lineage>
</organism>
<dbReference type="EMBL" id="OU015569">
    <property type="protein sequence ID" value="CAG5098952.1"/>
    <property type="molecule type" value="Genomic_DNA"/>
</dbReference>
<dbReference type="PROSITE" id="PS00237">
    <property type="entry name" value="G_PROTEIN_RECEP_F1_1"/>
    <property type="match status" value="1"/>
</dbReference>
<keyword evidence="5 9" id="KW-0297">G-protein coupled receptor</keyword>
<gene>
    <name evidence="12" type="ORF">OKIOD_LOCUS7676</name>
</gene>
<evidence type="ECO:0000313" key="13">
    <source>
        <dbReference type="Proteomes" id="UP001158576"/>
    </source>
</evidence>
<evidence type="ECO:0000256" key="6">
    <source>
        <dbReference type="ARBA" id="ARBA00023136"/>
    </source>
</evidence>
<sequence length="319" mass="36386">MIIRASQEQCTMPLWIAEIINGETWIFGVLMCKITTFLSLINFYGSTFFLVAISLDRFFAIAYPLQTLSYRSARNAVWISASIWVIVSCGSCLALFHRVLVEWRLEENSNEWTYSICQRNYKRENATPCYCVWKDEFNERYSNFRLIIGFISLFLICATYVWILCKLKIFKVSGGQSLNSSSSQARDANRRNITIQLSIMTFTFFVCWLPKNILSLLKIIYPELISYQNPIQISVAIAYMNAALSPICYLVLSKKLSSLLSTCVLNTIKCYDSSLNNIGGADGAEYKLKIDADEIEETVSSKLQCAFSSSLPQQQTKRP</sequence>
<keyword evidence="13" id="KW-1185">Reference proteome</keyword>
<feature type="transmembrane region" description="Helical" evidence="10">
    <location>
        <begin position="231"/>
        <end position="252"/>
    </location>
</feature>
<keyword evidence="4 10" id="KW-1133">Transmembrane helix</keyword>
<feature type="transmembrane region" description="Helical" evidence="10">
    <location>
        <begin position="77"/>
        <end position="96"/>
    </location>
</feature>
<proteinExistence type="inferred from homology"/>
<evidence type="ECO:0000256" key="5">
    <source>
        <dbReference type="ARBA" id="ARBA00023040"/>
    </source>
</evidence>
<feature type="transmembrane region" description="Helical" evidence="10">
    <location>
        <begin position="43"/>
        <end position="65"/>
    </location>
</feature>